<dbReference type="InterPro" id="IPR026961">
    <property type="entry name" value="PGG_dom"/>
</dbReference>
<feature type="domain" description="PGG" evidence="3">
    <location>
        <begin position="281"/>
        <end position="383"/>
    </location>
</feature>
<sequence length="473" mass="52169">MDARLMKAAQAGNINALYDLIRQEADVLEGIDNIAFAETPLHTAASAGHTHFAIEIMSLKPSLGRKLNPDGLSPLDLALRKGRTETVRQLVKFYPDLIRVRGRERLTPLHYVAEKDEVDLLAQFLVACPASIKDVTIRGETALHIAVRNGKINAFQVILGWLQRTNKEDVLNCRDEKGNKVLHVAALTNQPQACSQAMKLLIGEMNKNDKNFEGLTILDLVSRLPSGVNEEAMKILHRAKALSHSSVPDFADLAGFLSSPEGFCDRVVRFSVYLEMGLSSRAQSALLVVAALIVTIAYQGALSPPGGLWQGDSIDTINVNATTTAMRGEHQPLPHAAGKVIMHASQFCRFLAFNSTALVASAGVIILILQNSAYKPLLLVSIAFLLLSYVDAINTISPPHHTATLYIMFGCWVALGGILYMTVWLSMIENAFHLLRTGRNRFSYRLGVPRRFSYRLRMQRQVVASQYSTERVN</sequence>
<evidence type="ECO:0000313" key="4">
    <source>
        <dbReference type="EMBL" id="KAK2970547.1"/>
    </source>
</evidence>
<dbReference type="EMBL" id="JAVXUO010002698">
    <property type="protein sequence ID" value="KAK2970547.1"/>
    <property type="molecule type" value="Genomic_DNA"/>
</dbReference>
<dbReference type="SMART" id="SM00248">
    <property type="entry name" value="ANK"/>
    <property type="match status" value="5"/>
</dbReference>
<evidence type="ECO:0000259" key="3">
    <source>
        <dbReference type="Pfam" id="PF13962"/>
    </source>
</evidence>
<dbReference type="PANTHER" id="PTHR24128">
    <property type="entry name" value="HOMEOBOX PROTEIN WARIAI"/>
    <property type="match status" value="1"/>
</dbReference>
<dbReference type="Pfam" id="PF12796">
    <property type="entry name" value="Ank_2"/>
    <property type="match status" value="2"/>
</dbReference>
<keyword evidence="2" id="KW-1133">Transmembrane helix</keyword>
<dbReference type="PROSITE" id="PS50297">
    <property type="entry name" value="ANK_REP_REGION"/>
    <property type="match status" value="1"/>
</dbReference>
<feature type="transmembrane region" description="Helical" evidence="2">
    <location>
        <begin position="284"/>
        <end position="302"/>
    </location>
</feature>
<dbReference type="PROSITE" id="PS50088">
    <property type="entry name" value="ANK_REPEAT"/>
    <property type="match status" value="1"/>
</dbReference>
<reference evidence="4" key="1">
    <citation type="submission" date="2022-12" db="EMBL/GenBank/DDBJ databases">
        <title>Draft genome assemblies for two species of Escallonia (Escalloniales).</title>
        <authorList>
            <person name="Chanderbali A."/>
            <person name="Dervinis C."/>
            <person name="Anghel I."/>
            <person name="Soltis D."/>
            <person name="Soltis P."/>
            <person name="Zapata F."/>
        </authorList>
    </citation>
    <scope>NUCLEOTIDE SEQUENCE</scope>
    <source>
        <strain evidence="4">UCBG92.1500</strain>
        <tissue evidence="4">Leaf</tissue>
    </source>
</reference>
<dbReference type="InterPro" id="IPR002110">
    <property type="entry name" value="Ankyrin_rpt"/>
</dbReference>
<dbReference type="PANTHER" id="PTHR24128:SF24">
    <property type="entry name" value="ANKYRIN REPEAT PROTEIN"/>
    <property type="match status" value="1"/>
</dbReference>
<gene>
    <name evidence="4" type="ORF">RJ640_008671</name>
</gene>
<feature type="transmembrane region" description="Helical" evidence="2">
    <location>
        <begin position="376"/>
        <end position="397"/>
    </location>
</feature>
<feature type="repeat" description="ANK" evidence="1">
    <location>
        <begin position="138"/>
        <end position="159"/>
    </location>
</feature>
<dbReference type="SUPFAM" id="SSF48403">
    <property type="entry name" value="Ankyrin repeat"/>
    <property type="match status" value="1"/>
</dbReference>
<feature type="transmembrane region" description="Helical" evidence="2">
    <location>
        <begin position="403"/>
        <end position="426"/>
    </location>
</feature>
<evidence type="ECO:0000313" key="5">
    <source>
        <dbReference type="Proteomes" id="UP001187471"/>
    </source>
</evidence>
<evidence type="ECO:0000256" key="1">
    <source>
        <dbReference type="PROSITE-ProRule" id="PRU00023"/>
    </source>
</evidence>
<dbReference type="InterPro" id="IPR036770">
    <property type="entry name" value="Ankyrin_rpt-contain_sf"/>
</dbReference>
<dbReference type="AlphaFoldDB" id="A0AA88UCT7"/>
<accession>A0AA88UCT7</accession>
<keyword evidence="2" id="KW-0472">Membrane</keyword>
<evidence type="ECO:0000256" key="2">
    <source>
        <dbReference type="SAM" id="Phobius"/>
    </source>
</evidence>
<comment type="caution">
    <text evidence="4">The sequence shown here is derived from an EMBL/GenBank/DDBJ whole genome shotgun (WGS) entry which is preliminary data.</text>
</comment>
<protein>
    <recommendedName>
        <fullName evidence="3">PGG domain-containing protein</fullName>
    </recommendedName>
</protein>
<name>A0AA88UCT7_9ASTE</name>
<dbReference type="Gene3D" id="1.25.40.20">
    <property type="entry name" value="Ankyrin repeat-containing domain"/>
    <property type="match status" value="1"/>
</dbReference>
<keyword evidence="1" id="KW-0040">ANK repeat</keyword>
<keyword evidence="5" id="KW-1185">Reference proteome</keyword>
<feature type="transmembrane region" description="Helical" evidence="2">
    <location>
        <begin position="350"/>
        <end position="369"/>
    </location>
</feature>
<proteinExistence type="predicted"/>
<dbReference type="Proteomes" id="UP001187471">
    <property type="component" value="Unassembled WGS sequence"/>
</dbReference>
<keyword evidence="2" id="KW-0812">Transmembrane</keyword>
<dbReference type="Pfam" id="PF13962">
    <property type="entry name" value="PGG"/>
    <property type="match status" value="1"/>
</dbReference>
<organism evidence="4 5">
    <name type="scientific">Escallonia rubra</name>
    <dbReference type="NCBI Taxonomy" id="112253"/>
    <lineage>
        <taxon>Eukaryota</taxon>
        <taxon>Viridiplantae</taxon>
        <taxon>Streptophyta</taxon>
        <taxon>Embryophyta</taxon>
        <taxon>Tracheophyta</taxon>
        <taxon>Spermatophyta</taxon>
        <taxon>Magnoliopsida</taxon>
        <taxon>eudicotyledons</taxon>
        <taxon>Gunneridae</taxon>
        <taxon>Pentapetalae</taxon>
        <taxon>asterids</taxon>
        <taxon>campanulids</taxon>
        <taxon>Escalloniales</taxon>
        <taxon>Escalloniaceae</taxon>
        <taxon>Escallonia</taxon>
    </lineage>
</organism>